<name>A0A6J5RHH7_9CAUD</name>
<proteinExistence type="predicted"/>
<protein>
    <submittedName>
        <fullName evidence="1">Uncharacterized protein</fullName>
    </submittedName>
</protein>
<accession>A0A6J5RHH7</accession>
<evidence type="ECO:0000313" key="1">
    <source>
        <dbReference type="EMBL" id="CAB4196833.1"/>
    </source>
</evidence>
<sequence>MKDYIRDIKSIYCLKNTFCKFGDFSKFLFLCSKNIIINTQIEKILKESKDHSNISEELVEITQFDKTEFLRNGNRITINHNKDLSFKEFYNEIDKWISNQDDYIKLKNNPLLNEHFSSKNLIDLKLNNTRDIVSLIMGYKLGEEILCELDLKREKDKETQESFKESLFEIKKRYVKYVKDRFSIYLRFDSLSNEDDLNMSYANFIRHPIYGKEFKDLKDKIDSLCMDNLLPQTRASIDELCSLPSYVSTIVFSRIIGIDSVVFHRIDEIKESVFSKNHQDIDAILELLEK</sequence>
<dbReference type="EMBL" id="LR797252">
    <property type="protein sequence ID" value="CAB4196833.1"/>
    <property type="molecule type" value="Genomic_DNA"/>
</dbReference>
<organism evidence="1">
    <name type="scientific">uncultured Caudovirales phage</name>
    <dbReference type="NCBI Taxonomy" id="2100421"/>
    <lineage>
        <taxon>Viruses</taxon>
        <taxon>Duplodnaviria</taxon>
        <taxon>Heunggongvirae</taxon>
        <taxon>Uroviricota</taxon>
        <taxon>Caudoviricetes</taxon>
        <taxon>Peduoviridae</taxon>
        <taxon>Maltschvirus</taxon>
        <taxon>Maltschvirus maltsch</taxon>
    </lineage>
</organism>
<gene>
    <name evidence="1" type="ORF">UFOVP1290_353</name>
</gene>
<reference evidence="1" key="1">
    <citation type="submission" date="2020-05" db="EMBL/GenBank/DDBJ databases">
        <authorList>
            <person name="Chiriac C."/>
            <person name="Salcher M."/>
            <person name="Ghai R."/>
            <person name="Kavagutti S V."/>
        </authorList>
    </citation>
    <scope>NUCLEOTIDE SEQUENCE</scope>
</reference>